<dbReference type="Pfam" id="PF13561">
    <property type="entry name" value="adh_short_C2"/>
    <property type="match status" value="1"/>
</dbReference>
<comment type="caution">
    <text evidence="3">The sequence shown here is derived from an EMBL/GenBank/DDBJ whole genome shotgun (WGS) entry which is preliminary data.</text>
</comment>
<evidence type="ECO:0000313" key="4">
    <source>
        <dbReference type="Proteomes" id="UP001597478"/>
    </source>
</evidence>
<comment type="similarity">
    <text evidence="1">Belongs to the short-chain dehydrogenases/reductases (SDR) family.</text>
</comment>
<dbReference type="Proteomes" id="UP001597478">
    <property type="component" value="Unassembled WGS sequence"/>
</dbReference>
<dbReference type="CDD" id="cd05233">
    <property type="entry name" value="SDR_c"/>
    <property type="match status" value="1"/>
</dbReference>
<dbReference type="EC" id="1.1.1.-" evidence="3"/>
<dbReference type="SUPFAM" id="SSF51735">
    <property type="entry name" value="NAD(P)-binding Rossmann-fold domains"/>
    <property type="match status" value="1"/>
</dbReference>
<organism evidence="3 4">
    <name type="scientific">Prauserella oleivorans</name>
    <dbReference type="NCBI Taxonomy" id="1478153"/>
    <lineage>
        <taxon>Bacteria</taxon>
        <taxon>Bacillati</taxon>
        <taxon>Actinomycetota</taxon>
        <taxon>Actinomycetes</taxon>
        <taxon>Pseudonocardiales</taxon>
        <taxon>Pseudonocardiaceae</taxon>
        <taxon>Prauserella</taxon>
    </lineage>
</organism>
<dbReference type="EMBL" id="JBHUOF010000003">
    <property type="protein sequence ID" value="MFD2798291.1"/>
    <property type="molecule type" value="Genomic_DNA"/>
</dbReference>
<keyword evidence="4" id="KW-1185">Reference proteome</keyword>
<reference evidence="4" key="1">
    <citation type="journal article" date="2019" name="Int. J. Syst. Evol. Microbiol.">
        <title>The Global Catalogue of Microorganisms (GCM) 10K type strain sequencing project: providing services to taxonomists for standard genome sequencing and annotation.</title>
        <authorList>
            <consortium name="The Broad Institute Genomics Platform"/>
            <consortium name="The Broad Institute Genome Sequencing Center for Infectious Disease"/>
            <person name="Wu L."/>
            <person name="Ma J."/>
        </authorList>
    </citation>
    <scope>NUCLEOTIDE SEQUENCE [LARGE SCALE GENOMIC DNA]</scope>
    <source>
        <strain evidence="4">IBRC-M 10906</strain>
    </source>
</reference>
<dbReference type="Gene3D" id="3.40.50.720">
    <property type="entry name" value="NAD(P)-binding Rossmann-like Domain"/>
    <property type="match status" value="1"/>
</dbReference>
<dbReference type="InterPro" id="IPR020904">
    <property type="entry name" value="Sc_DH/Rdtase_CS"/>
</dbReference>
<accession>A0ABW5W4Y3</accession>
<dbReference type="InterPro" id="IPR036291">
    <property type="entry name" value="NAD(P)-bd_dom_sf"/>
</dbReference>
<dbReference type="PRINTS" id="PR00080">
    <property type="entry name" value="SDRFAMILY"/>
</dbReference>
<proteinExistence type="inferred from homology"/>
<dbReference type="PANTHER" id="PTHR42760">
    <property type="entry name" value="SHORT-CHAIN DEHYDROGENASES/REDUCTASES FAMILY MEMBER"/>
    <property type="match status" value="1"/>
</dbReference>
<keyword evidence="3" id="KW-0560">Oxidoreductase</keyword>
<protein>
    <submittedName>
        <fullName evidence="3">SDR family NAD(P)-dependent oxidoreductase</fullName>
        <ecNumber evidence="3">1.1.1.-</ecNumber>
    </submittedName>
</protein>
<sequence>MTDPFRLDGEVAIVTGGSRGIGHAIARSLVGAGADVLICGRDADQGRIARDELSGAAGKVEFTRADVTSEDDVTALVDYCLDSFGRLSILVNNAGPTDLLHSRDVDGPLGQISPHNWHRVQDSALTSAYLTTRAALPPMMSAGRGSIVNITSIAAALAMPGFAAYTAGKAGVEAMTRAVAAEYGHLGIRCNAIRVGTIAVDHERGRPRPKAAPPKIGKDYRSEDWRAATPPPAGDPDDVANAVRYLVAPASAYVTGITLPVDGGLGCRSLMPWQTPRPEAGAETT</sequence>
<evidence type="ECO:0000313" key="3">
    <source>
        <dbReference type="EMBL" id="MFD2798291.1"/>
    </source>
</evidence>
<feature type="compositionally biased region" description="Basic and acidic residues" evidence="2">
    <location>
        <begin position="216"/>
        <end position="226"/>
    </location>
</feature>
<feature type="region of interest" description="Disordered" evidence="2">
    <location>
        <begin position="203"/>
        <end position="236"/>
    </location>
</feature>
<gene>
    <name evidence="3" type="ORF">ACFS2C_02660</name>
</gene>
<dbReference type="PRINTS" id="PR00081">
    <property type="entry name" value="GDHRDH"/>
</dbReference>
<dbReference type="GO" id="GO:0016491">
    <property type="term" value="F:oxidoreductase activity"/>
    <property type="evidence" value="ECO:0007669"/>
    <property type="project" value="UniProtKB-KW"/>
</dbReference>
<name>A0ABW5W4Y3_9PSEU</name>
<dbReference type="InterPro" id="IPR002347">
    <property type="entry name" value="SDR_fam"/>
</dbReference>
<dbReference type="RefSeq" id="WP_377383759.1">
    <property type="nucleotide sequence ID" value="NZ_JBHSAN010000001.1"/>
</dbReference>
<evidence type="ECO:0000256" key="2">
    <source>
        <dbReference type="SAM" id="MobiDB-lite"/>
    </source>
</evidence>
<evidence type="ECO:0000256" key="1">
    <source>
        <dbReference type="ARBA" id="ARBA00006484"/>
    </source>
</evidence>
<dbReference type="PROSITE" id="PS00061">
    <property type="entry name" value="ADH_SHORT"/>
    <property type="match status" value="1"/>
</dbReference>